<dbReference type="GeneID" id="107884302"/>
<protein>
    <submittedName>
        <fullName evidence="1">Uncharacterized protein</fullName>
    </submittedName>
</protein>
<evidence type="ECO:0000313" key="1">
    <source>
        <dbReference type="EnsemblMetazoa" id="XP_029346359.1"/>
    </source>
</evidence>
<reference evidence="2" key="1">
    <citation type="submission" date="2010-06" db="EMBL/GenBank/DDBJ databases">
        <authorList>
            <person name="Jiang H."/>
            <person name="Abraham K."/>
            <person name="Ali S."/>
            <person name="Alsbrooks S.L."/>
            <person name="Anim B.N."/>
            <person name="Anosike U.S."/>
            <person name="Attaway T."/>
            <person name="Bandaranaike D.P."/>
            <person name="Battles P.K."/>
            <person name="Bell S.N."/>
            <person name="Bell A.V."/>
            <person name="Beltran B."/>
            <person name="Bickham C."/>
            <person name="Bustamante Y."/>
            <person name="Caleb T."/>
            <person name="Canada A."/>
            <person name="Cardenas V."/>
            <person name="Carter K."/>
            <person name="Chacko J."/>
            <person name="Chandrabose M.N."/>
            <person name="Chavez D."/>
            <person name="Chavez A."/>
            <person name="Chen L."/>
            <person name="Chu H.-S."/>
            <person name="Claassen K.J."/>
            <person name="Cockrell R."/>
            <person name="Collins M."/>
            <person name="Cooper J.A."/>
            <person name="Cree A."/>
            <person name="Curry S.M."/>
            <person name="Da Y."/>
            <person name="Dao M.D."/>
            <person name="Das B."/>
            <person name="Davila M.-L."/>
            <person name="Davy-Carroll L."/>
            <person name="Denson S."/>
            <person name="Dinh H."/>
            <person name="Ebong V.E."/>
            <person name="Edwards J.R."/>
            <person name="Egan A."/>
            <person name="El-Daye J."/>
            <person name="Escobedo L."/>
            <person name="Fernandez S."/>
            <person name="Fernando P.R."/>
            <person name="Flagg N."/>
            <person name="Forbes L.D."/>
            <person name="Fowler R.G."/>
            <person name="Fu Q."/>
            <person name="Gabisi R.A."/>
            <person name="Ganer J."/>
            <person name="Garbino Pronczuk A."/>
            <person name="Garcia R.M."/>
            <person name="Garner T."/>
            <person name="Garrett T.E."/>
            <person name="Gonzalez D.A."/>
            <person name="Hamid H."/>
            <person name="Hawkins E.S."/>
            <person name="Hirani K."/>
            <person name="Hogues M.E."/>
            <person name="Hollins B."/>
            <person name="Hsiao C.-H."/>
            <person name="Jabil R."/>
            <person name="James M.L."/>
            <person name="Jhangiani S.N."/>
            <person name="Johnson B."/>
            <person name="Johnson Q."/>
            <person name="Joshi V."/>
            <person name="Kalu J.B."/>
            <person name="Kam C."/>
            <person name="Kashfia A."/>
            <person name="Keebler J."/>
            <person name="Kisamo H."/>
            <person name="Kovar C.L."/>
            <person name="Lago L.A."/>
            <person name="Lai C.-Y."/>
            <person name="Laidlaw J."/>
            <person name="Lara F."/>
            <person name="Le T.-K."/>
            <person name="Lee S.L."/>
            <person name="Legall F.H."/>
            <person name="Lemon S.J."/>
            <person name="Lewis L.R."/>
            <person name="Li B."/>
            <person name="Liu Y."/>
            <person name="Liu Y.-S."/>
            <person name="Lopez J."/>
            <person name="Lozado R.J."/>
            <person name="Lu J."/>
            <person name="Madu R.C."/>
            <person name="Maheshwari M."/>
            <person name="Maheshwari R."/>
            <person name="Malloy K."/>
            <person name="Martinez E."/>
            <person name="Mathew T."/>
            <person name="Mercado I.C."/>
            <person name="Mercado C."/>
            <person name="Meyer B."/>
            <person name="Montgomery K."/>
            <person name="Morgan M.B."/>
            <person name="Munidasa M."/>
            <person name="Nazareth L.V."/>
            <person name="Nelson J."/>
            <person name="Ng B.M."/>
            <person name="Nguyen N.B."/>
            <person name="Nguyen P.Q."/>
            <person name="Nguyen T."/>
            <person name="Obregon M."/>
            <person name="Okwuonu G.O."/>
            <person name="Onwere C.G."/>
            <person name="Orozco G."/>
            <person name="Parra A."/>
            <person name="Patel S."/>
            <person name="Patil S."/>
            <person name="Perez A."/>
            <person name="Perez Y."/>
            <person name="Pham C."/>
            <person name="Primus E.L."/>
            <person name="Pu L.-L."/>
            <person name="Puazo M."/>
            <person name="Qin X."/>
            <person name="Quiroz J.B."/>
            <person name="Reese J."/>
            <person name="Richards S."/>
            <person name="Rives C.M."/>
            <person name="Robberts R."/>
            <person name="Ruiz S.J."/>
            <person name="Ruiz M.J."/>
            <person name="Santibanez J."/>
            <person name="Schneider B.W."/>
            <person name="Sisson I."/>
            <person name="Smith M."/>
            <person name="Sodergren E."/>
            <person name="Song X.-Z."/>
            <person name="Song B.B."/>
            <person name="Summersgill H."/>
            <person name="Thelus R."/>
            <person name="Thornton R.D."/>
            <person name="Trejos Z.Y."/>
            <person name="Usmani K."/>
            <person name="Vattathil S."/>
            <person name="Villasana D."/>
            <person name="Walker D.L."/>
            <person name="Wang S."/>
            <person name="Wang K."/>
            <person name="White C.S."/>
            <person name="Williams A.C."/>
            <person name="Williamson J."/>
            <person name="Wilson K."/>
            <person name="Woghiren I.O."/>
            <person name="Woodworth J.R."/>
            <person name="Worley K.C."/>
            <person name="Wright R.A."/>
            <person name="Wu W."/>
            <person name="Young L."/>
            <person name="Zhang L."/>
            <person name="Zhang J."/>
            <person name="Zhu Y."/>
            <person name="Muzny D.M."/>
            <person name="Weinstock G."/>
            <person name="Gibbs R.A."/>
        </authorList>
    </citation>
    <scope>NUCLEOTIDE SEQUENCE [LARGE SCALE GENOMIC DNA]</scope>
    <source>
        <strain evidence="2">LSR1</strain>
    </source>
</reference>
<dbReference type="Proteomes" id="UP000007819">
    <property type="component" value="Chromosome A2"/>
</dbReference>
<proteinExistence type="predicted"/>
<keyword evidence="2" id="KW-1185">Reference proteome</keyword>
<reference evidence="1" key="2">
    <citation type="submission" date="2022-06" db="UniProtKB">
        <authorList>
            <consortium name="EnsemblMetazoa"/>
        </authorList>
    </citation>
    <scope>IDENTIFICATION</scope>
</reference>
<dbReference type="KEGG" id="api:107884302"/>
<accession>A0A8R2NRL0</accession>
<organism evidence="1 2">
    <name type="scientific">Acyrthosiphon pisum</name>
    <name type="common">Pea aphid</name>
    <dbReference type="NCBI Taxonomy" id="7029"/>
    <lineage>
        <taxon>Eukaryota</taxon>
        <taxon>Metazoa</taxon>
        <taxon>Ecdysozoa</taxon>
        <taxon>Arthropoda</taxon>
        <taxon>Hexapoda</taxon>
        <taxon>Insecta</taxon>
        <taxon>Pterygota</taxon>
        <taxon>Neoptera</taxon>
        <taxon>Paraneoptera</taxon>
        <taxon>Hemiptera</taxon>
        <taxon>Sternorrhyncha</taxon>
        <taxon>Aphidomorpha</taxon>
        <taxon>Aphidoidea</taxon>
        <taxon>Aphididae</taxon>
        <taxon>Macrosiphini</taxon>
        <taxon>Acyrthosiphon</taxon>
    </lineage>
</organism>
<evidence type="ECO:0000313" key="2">
    <source>
        <dbReference type="Proteomes" id="UP000007819"/>
    </source>
</evidence>
<sequence>MSQYRSLINNTGDILQSPPLVRASNTAQIIGNTVSYSNIEPPTLPQIQQLNTWNVEPISIIPATEIIDLTSPPPIPVPPTVQENYLPFERELTVLARDTSSHAYIDSTMSQYRSLINNTGDILQSPPLVRASNTAQIIGNTVSYSNIEPPTLPQIQQLNTWNVEPISIIPATEIIDLTSPPPIPVPPTVQENYLPFERELTVLARDTSSHAYIGSTMSQYRSLINNTGDILQSPPLVRASNTAQIIGNTVSYSNIEPPTLPQIQQLNTWNVEPISIVPATEIIDLTSPGLG</sequence>
<dbReference type="AlphaFoldDB" id="A0A8R2NRL0"/>
<dbReference type="RefSeq" id="XP_029346359.1">
    <property type="nucleotide sequence ID" value="XM_029490499.1"/>
</dbReference>
<name>A0A8R2NRL0_ACYPI</name>
<dbReference type="EnsemblMetazoa" id="XM_029490499.1">
    <property type="protein sequence ID" value="XP_029346359.1"/>
    <property type="gene ID" value="LOC107884302"/>
</dbReference>